<dbReference type="STRING" id="1091494.MEALZ_1435"/>
<dbReference type="RefSeq" id="WP_014147918.1">
    <property type="nucleotide sequence ID" value="NC_016112.1"/>
</dbReference>
<gene>
    <name evidence="1" type="ordered locus">MEALZ_1435</name>
</gene>
<accession>G4SXS9</accession>
<name>G4SXS9_META2</name>
<organism evidence="1 2">
    <name type="scientific">Methylotuvimicrobium alcaliphilum (strain DSM 19304 / NCIMB 14124 / VKM B-2133 / 20Z)</name>
    <name type="common">Methylomicrobium alcaliphilum</name>
    <dbReference type="NCBI Taxonomy" id="1091494"/>
    <lineage>
        <taxon>Bacteria</taxon>
        <taxon>Pseudomonadati</taxon>
        <taxon>Pseudomonadota</taxon>
        <taxon>Gammaproteobacteria</taxon>
        <taxon>Methylococcales</taxon>
        <taxon>Methylococcaceae</taxon>
        <taxon>Methylotuvimicrobium</taxon>
    </lineage>
</organism>
<dbReference type="Proteomes" id="UP000008315">
    <property type="component" value="Chromosome"/>
</dbReference>
<evidence type="ECO:0000313" key="2">
    <source>
        <dbReference type="Proteomes" id="UP000008315"/>
    </source>
</evidence>
<sequence>MIQEKTFHHEEYEDHLMAYYAYANHFCSSNAHEDLAITPVDESSRGDEGAVTRPTGRREYVLVGSTAAFPAADACRSSNRTLFGTGNFVAELLHIKKLDKRVSIYELSQ</sequence>
<dbReference type="KEGG" id="mah:MEALZ_1435"/>
<dbReference type="AlphaFoldDB" id="G4SXS9"/>
<evidence type="ECO:0000313" key="1">
    <source>
        <dbReference type="EMBL" id="CCE23123.1"/>
    </source>
</evidence>
<dbReference type="HOGENOM" id="CLU_2180731_0_0_6"/>
<dbReference type="EMBL" id="FO082060">
    <property type="protein sequence ID" value="CCE23123.1"/>
    <property type="molecule type" value="Genomic_DNA"/>
</dbReference>
<keyword evidence="2" id="KW-1185">Reference proteome</keyword>
<protein>
    <submittedName>
        <fullName evidence="1">Uncharacterized protein</fullName>
    </submittedName>
</protein>
<dbReference type="PATRIC" id="fig|271065.3.peg.1471"/>
<proteinExistence type="predicted"/>
<reference evidence="2" key="1">
    <citation type="journal article" date="2012" name="J. Bacteriol.">
        <title>Genome sequence of the haloalkaliphilic methanotrophic bacterium Methylomicrobium alcaliphilum 20Z.</title>
        <authorList>
            <person name="Vuilleumier S."/>
            <person name="Khmelenina V.N."/>
            <person name="Bringel F."/>
            <person name="Reshetnikov A.S."/>
            <person name="Lajus A."/>
            <person name="Mangenot S."/>
            <person name="Rouy Z."/>
            <person name="Op den Camp H.J."/>
            <person name="Jetten M.S."/>
            <person name="Dispirito A.A."/>
            <person name="Dunfield P."/>
            <person name="Klotz M.G."/>
            <person name="Semrau J.D."/>
            <person name="Stein L.Y."/>
            <person name="Barbe V."/>
            <person name="Medigue C."/>
            <person name="Trotsenko Y.A."/>
            <person name="Kalyuzhnaya M.G."/>
        </authorList>
    </citation>
    <scope>NUCLEOTIDE SEQUENCE [LARGE SCALE GENOMIC DNA]</scope>
    <source>
        <strain evidence="2">DSM 19304 / NCIMB 14124 / VKM B-2133 / 20Z</strain>
    </source>
</reference>